<keyword evidence="2" id="KW-1185">Reference proteome</keyword>
<evidence type="ECO:0000313" key="1">
    <source>
        <dbReference type="EMBL" id="CAG8849260.1"/>
    </source>
</evidence>
<feature type="non-terminal residue" evidence="1">
    <location>
        <position position="1"/>
    </location>
</feature>
<sequence>KLSAIEISINEASTKNVRNKKETIPSEASQKTKDPLEFYKRTQEDAKKIRAVVHANISKLSAPISKT</sequence>
<protein>
    <submittedName>
        <fullName evidence="1">312_t:CDS:1</fullName>
    </submittedName>
</protein>
<accession>A0ABN7X8I3</accession>
<reference evidence="1 2" key="1">
    <citation type="submission" date="2021-06" db="EMBL/GenBank/DDBJ databases">
        <authorList>
            <person name="Kallberg Y."/>
            <person name="Tangrot J."/>
            <person name="Rosling A."/>
        </authorList>
    </citation>
    <scope>NUCLEOTIDE SEQUENCE [LARGE SCALE GENOMIC DNA]</scope>
    <source>
        <strain evidence="1 2">120-4 pot B 10/14</strain>
    </source>
</reference>
<dbReference type="EMBL" id="CAJVQB010095453">
    <property type="protein sequence ID" value="CAG8849260.1"/>
    <property type="molecule type" value="Genomic_DNA"/>
</dbReference>
<comment type="caution">
    <text evidence="1">The sequence shown here is derived from an EMBL/GenBank/DDBJ whole genome shotgun (WGS) entry which is preliminary data.</text>
</comment>
<organism evidence="1 2">
    <name type="scientific">Gigaspora margarita</name>
    <dbReference type="NCBI Taxonomy" id="4874"/>
    <lineage>
        <taxon>Eukaryota</taxon>
        <taxon>Fungi</taxon>
        <taxon>Fungi incertae sedis</taxon>
        <taxon>Mucoromycota</taxon>
        <taxon>Glomeromycotina</taxon>
        <taxon>Glomeromycetes</taxon>
        <taxon>Diversisporales</taxon>
        <taxon>Gigasporaceae</taxon>
        <taxon>Gigaspora</taxon>
    </lineage>
</organism>
<dbReference type="Proteomes" id="UP000789901">
    <property type="component" value="Unassembled WGS sequence"/>
</dbReference>
<name>A0ABN7X8I3_GIGMA</name>
<evidence type="ECO:0000313" key="2">
    <source>
        <dbReference type="Proteomes" id="UP000789901"/>
    </source>
</evidence>
<proteinExistence type="predicted"/>
<gene>
    <name evidence="1" type="ORF">GMARGA_LOCUS39617</name>
</gene>